<dbReference type="Proteomes" id="UP000473325">
    <property type="component" value="Unassembled WGS sequence"/>
</dbReference>
<dbReference type="EMBL" id="WUEK01000006">
    <property type="protein sequence ID" value="MXG90134.1"/>
    <property type="molecule type" value="Genomic_DNA"/>
</dbReference>
<accession>A0A6L7F2V4</accession>
<comment type="caution">
    <text evidence="3">The sequence shown here is derived from an EMBL/GenBank/DDBJ whole genome shotgun (WGS) entry which is preliminary data.</text>
</comment>
<dbReference type="InterPro" id="IPR013780">
    <property type="entry name" value="Glyco_hydro_b"/>
</dbReference>
<keyword evidence="1" id="KW-0732">Signal</keyword>
<name>A0A6L7F2V4_9ACTN</name>
<proteinExistence type="predicted"/>
<dbReference type="InterPro" id="IPR017853">
    <property type="entry name" value="GH"/>
</dbReference>
<organism evidence="3 4">
    <name type="scientific">Nocardioides flavescens</name>
    <dbReference type="NCBI Taxonomy" id="2691959"/>
    <lineage>
        <taxon>Bacteria</taxon>
        <taxon>Bacillati</taxon>
        <taxon>Actinomycetota</taxon>
        <taxon>Actinomycetes</taxon>
        <taxon>Propionibacteriales</taxon>
        <taxon>Nocardioidaceae</taxon>
        <taxon>Nocardioides</taxon>
    </lineage>
</organism>
<dbReference type="Pfam" id="PF12891">
    <property type="entry name" value="Glyco_hydro_44"/>
    <property type="match status" value="1"/>
</dbReference>
<dbReference type="InterPro" id="IPR024745">
    <property type="entry name" value="GH44_cat"/>
</dbReference>
<evidence type="ECO:0000256" key="1">
    <source>
        <dbReference type="SAM" id="SignalP"/>
    </source>
</evidence>
<keyword evidence="4" id="KW-1185">Reference proteome</keyword>
<evidence type="ECO:0000313" key="4">
    <source>
        <dbReference type="Proteomes" id="UP000473325"/>
    </source>
</evidence>
<dbReference type="SUPFAM" id="SSF51445">
    <property type="entry name" value="(Trans)glycosidases"/>
    <property type="match status" value="1"/>
</dbReference>
<protein>
    <submittedName>
        <fullName evidence="3">Endoglucanase</fullName>
    </submittedName>
</protein>
<sequence length="559" mass="61124">MRRLAVPSLLLPAALALVLAAPGPAPARVEAVAVAPAVASAAPKPAAGPRLTVDLRRGEHRISPMVYGLNGADAALAKRLRLPLNRWGGNATEMYNWRLRASNRAADWYFENLADCWEERFSWCQGTRDVSAVDEQLRQDRANGTASLVTLPMMGWVAEDVSYDGPSSCAYPAPAFDPQDGHDPYHPRCGSGRRGGRWIAGADPATAGTQVGPEFAGAWVSALRERYGAGGVRFYGLGNEPALWDETHHPFHPQPTTYDELWARSRDLAAAAKTADPAASVVGPSEWGWPNWFCSAADDVDRGCFPTSPDRAAHGGVDLSSWLLRQFAAYEQQTGTRLLDVFDLHYYEQGTYSPATDVTRSLWDPTFTDPSWIGQRIELLPRMRAWVRDNYPGTRLGLSEYNLGSGTDRRTQVLVQADTLGLFGREGLDLAAFWPLPDSPVPVRAFELFRDYDGRGSAFGDRGVAATSSDQTRVSVYAARVGRRGPLTVVVINKARQAVRSRLALHGVRGARRVTAYRWAGRDIARVPSSRVRRGAVRLALPASSVTVLRIALPRRGRG</sequence>
<dbReference type="RefSeq" id="WP_160878066.1">
    <property type="nucleotide sequence ID" value="NZ_WUEK01000006.1"/>
</dbReference>
<dbReference type="Gene3D" id="2.60.40.1180">
    <property type="entry name" value="Golgi alpha-mannosidase II"/>
    <property type="match status" value="1"/>
</dbReference>
<feature type="chain" id="PRO_5026871410" evidence="1">
    <location>
        <begin position="28"/>
        <end position="559"/>
    </location>
</feature>
<reference evidence="3 4" key="1">
    <citation type="submission" date="2019-12" db="EMBL/GenBank/DDBJ databases">
        <authorList>
            <person name="Kun Z."/>
        </authorList>
    </citation>
    <scope>NUCLEOTIDE SEQUENCE [LARGE SCALE GENOMIC DNA]</scope>
    <source>
        <strain evidence="3 4">YIM 123512</strain>
    </source>
</reference>
<evidence type="ECO:0000259" key="2">
    <source>
        <dbReference type="Pfam" id="PF12891"/>
    </source>
</evidence>
<evidence type="ECO:0000313" key="3">
    <source>
        <dbReference type="EMBL" id="MXG90134.1"/>
    </source>
</evidence>
<feature type="signal peptide" evidence="1">
    <location>
        <begin position="1"/>
        <end position="27"/>
    </location>
</feature>
<feature type="domain" description="Glycoside hydrolase family 44 catalytic" evidence="2">
    <location>
        <begin position="101"/>
        <end position="349"/>
    </location>
</feature>
<dbReference type="AlphaFoldDB" id="A0A6L7F2V4"/>
<dbReference type="Gene3D" id="3.20.20.80">
    <property type="entry name" value="Glycosidases"/>
    <property type="match status" value="1"/>
</dbReference>
<gene>
    <name evidence="3" type="ORF">GRQ65_11275</name>
</gene>